<evidence type="ECO:0000313" key="2">
    <source>
        <dbReference type="Proteomes" id="UP000290365"/>
    </source>
</evidence>
<reference evidence="1 2" key="1">
    <citation type="submission" date="2019-01" db="EMBL/GenBank/DDBJ databases">
        <title>Ktedonosporobacter rubrisoli SCAWS-G2.</title>
        <authorList>
            <person name="Huang Y."/>
            <person name="Yan B."/>
        </authorList>
    </citation>
    <scope>NUCLEOTIDE SEQUENCE [LARGE SCALE GENOMIC DNA]</scope>
    <source>
        <strain evidence="1 2">SCAWS-G2</strain>
    </source>
</reference>
<proteinExistence type="predicted"/>
<accession>A0A4P6K445</accession>
<sequence length="118" mass="13821">MGETAVPISRAVVQRYTTFRDTMSPKEGGEYNAYRYIAYCLCRSNRMPVVHQFIEDAIAVAKNLLIDEESNEQQREEMKKEIAIYEQFLVDNPVEWINTNQWRDLLVDQQGYLLTPDP</sequence>
<organism evidence="1 2">
    <name type="scientific">Ktedonosporobacter rubrisoli</name>
    <dbReference type="NCBI Taxonomy" id="2509675"/>
    <lineage>
        <taxon>Bacteria</taxon>
        <taxon>Bacillati</taxon>
        <taxon>Chloroflexota</taxon>
        <taxon>Ktedonobacteria</taxon>
        <taxon>Ktedonobacterales</taxon>
        <taxon>Ktedonosporobacteraceae</taxon>
        <taxon>Ktedonosporobacter</taxon>
    </lineage>
</organism>
<dbReference type="RefSeq" id="WP_129893894.1">
    <property type="nucleotide sequence ID" value="NZ_CP035758.1"/>
</dbReference>
<protein>
    <submittedName>
        <fullName evidence="1">Uncharacterized protein</fullName>
    </submittedName>
</protein>
<evidence type="ECO:0000313" key="1">
    <source>
        <dbReference type="EMBL" id="QBD82825.1"/>
    </source>
</evidence>
<gene>
    <name evidence="1" type="ORF">EPA93_45435</name>
</gene>
<dbReference type="AlphaFoldDB" id="A0A4P6K445"/>
<keyword evidence="2" id="KW-1185">Reference proteome</keyword>
<dbReference type="EMBL" id="CP035758">
    <property type="protein sequence ID" value="QBD82825.1"/>
    <property type="molecule type" value="Genomic_DNA"/>
</dbReference>
<name>A0A4P6K445_KTERU</name>
<dbReference type="KEGG" id="kbs:EPA93_45435"/>
<dbReference type="Proteomes" id="UP000290365">
    <property type="component" value="Chromosome"/>
</dbReference>